<proteinExistence type="evidence at transcript level"/>
<organism evidence="2">
    <name type="scientific">Trebouxia lynnae</name>
    <dbReference type="NCBI Taxonomy" id="1825957"/>
    <lineage>
        <taxon>Eukaryota</taxon>
        <taxon>Viridiplantae</taxon>
        <taxon>Chlorophyta</taxon>
        <taxon>core chlorophytes</taxon>
        <taxon>Trebouxiophyceae</taxon>
        <taxon>Trebouxiales</taxon>
        <taxon>Trebouxiaceae</taxon>
        <taxon>Trebouxia</taxon>
    </lineage>
</organism>
<sequence>MTCRICCNTLRNTMTLSIISRRAVLALLLAVPLIAAQRATDPVAQYNVTVSPWVNHRVYAPLSLPVGSQLNFEWNGAHGVYLIPTDQCPEPGAFPPGPNELYAASAMNSMNNILSVNLTSTGTYYFACQVGDHCLEDGQKLVVTVTNATAGTLSGFNVLSTA</sequence>
<name>A0A7L9QEG2_9CHLO</name>
<keyword evidence="1" id="KW-0732">Signal</keyword>
<evidence type="ECO:0000256" key="1">
    <source>
        <dbReference type="SAM" id="SignalP"/>
    </source>
</evidence>
<dbReference type="EMBL" id="MT438984">
    <property type="protein sequence ID" value="QOL01231.1"/>
    <property type="molecule type" value="mRNA"/>
</dbReference>
<reference evidence="2" key="1">
    <citation type="journal article" date="2020" name="Microb. Ecol.">
        <title>The Under-explored Extracellular Proteome of Aero-Terrestrial Microalgae Provides Clues on Different Mechanisms of Desiccation Tolerance in Non-Model Organisms.</title>
        <authorList>
            <person name="Gonzalez-Hourcade M."/>
            <person name="Del Campo E.M."/>
            <person name="Casano L.M."/>
        </authorList>
    </citation>
    <scope>NUCLEOTIDE SEQUENCE</scope>
    <source>
        <strain evidence="2">TR9</strain>
    </source>
</reference>
<dbReference type="SUPFAM" id="SSF49503">
    <property type="entry name" value="Cupredoxins"/>
    <property type="match status" value="1"/>
</dbReference>
<accession>A0A7L9QEG2</accession>
<protein>
    <submittedName>
        <fullName evidence="2">Putative extracellular protein TR9_039</fullName>
    </submittedName>
</protein>
<evidence type="ECO:0000313" key="2">
    <source>
        <dbReference type="EMBL" id="QOL01231.1"/>
    </source>
</evidence>
<dbReference type="AlphaFoldDB" id="A0A7L9QEG2"/>
<dbReference type="InterPro" id="IPR008972">
    <property type="entry name" value="Cupredoxin"/>
</dbReference>
<feature type="signal peptide" evidence="1">
    <location>
        <begin position="1"/>
        <end position="36"/>
    </location>
</feature>
<dbReference type="Gene3D" id="2.60.40.420">
    <property type="entry name" value="Cupredoxins - blue copper proteins"/>
    <property type="match status" value="1"/>
</dbReference>
<feature type="chain" id="PRO_5029818494" evidence="1">
    <location>
        <begin position="37"/>
        <end position="162"/>
    </location>
</feature>